<dbReference type="PANTHER" id="PTHR42037">
    <property type="match status" value="1"/>
</dbReference>
<evidence type="ECO:0000313" key="1">
    <source>
        <dbReference type="EMBL" id="KAK4226277.1"/>
    </source>
</evidence>
<dbReference type="AlphaFoldDB" id="A0AAN7GWS8"/>
<dbReference type="Proteomes" id="UP001301958">
    <property type="component" value="Unassembled WGS sequence"/>
</dbReference>
<feature type="non-terminal residue" evidence="1">
    <location>
        <position position="502"/>
    </location>
</feature>
<name>A0AAN7GWS8_9PEZI</name>
<reference evidence="1" key="1">
    <citation type="journal article" date="2023" name="Mol. Phylogenet. Evol.">
        <title>Genome-scale phylogeny and comparative genomics of the fungal order Sordariales.</title>
        <authorList>
            <person name="Hensen N."/>
            <person name="Bonometti L."/>
            <person name="Westerberg I."/>
            <person name="Brannstrom I.O."/>
            <person name="Guillou S."/>
            <person name="Cros-Aarteil S."/>
            <person name="Calhoun S."/>
            <person name="Haridas S."/>
            <person name="Kuo A."/>
            <person name="Mondo S."/>
            <person name="Pangilinan J."/>
            <person name="Riley R."/>
            <person name="LaButti K."/>
            <person name="Andreopoulos B."/>
            <person name="Lipzen A."/>
            <person name="Chen C."/>
            <person name="Yan M."/>
            <person name="Daum C."/>
            <person name="Ng V."/>
            <person name="Clum A."/>
            <person name="Steindorff A."/>
            <person name="Ohm R.A."/>
            <person name="Martin F."/>
            <person name="Silar P."/>
            <person name="Natvig D.O."/>
            <person name="Lalanne C."/>
            <person name="Gautier V."/>
            <person name="Ament-Velasquez S.L."/>
            <person name="Kruys A."/>
            <person name="Hutchinson M.I."/>
            <person name="Powell A.J."/>
            <person name="Barry K."/>
            <person name="Miller A.N."/>
            <person name="Grigoriev I.V."/>
            <person name="Debuchy R."/>
            <person name="Gladieux P."/>
            <person name="Hiltunen Thoren M."/>
            <person name="Johannesson H."/>
        </authorList>
    </citation>
    <scope>NUCLEOTIDE SEQUENCE</scope>
    <source>
        <strain evidence="1">CBS 990.96</strain>
    </source>
</reference>
<organism evidence="1 2">
    <name type="scientific">Podospora fimiseda</name>
    <dbReference type="NCBI Taxonomy" id="252190"/>
    <lineage>
        <taxon>Eukaryota</taxon>
        <taxon>Fungi</taxon>
        <taxon>Dikarya</taxon>
        <taxon>Ascomycota</taxon>
        <taxon>Pezizomycotina</taxon>
        <taxon>Sordariomycetes</taxon>
        <taxon>Sordariomycetidae</taxon>
        <taxon>Sordariales</taxon>
        <taxon>Podosporaceae</taxon>
        <taxon>Podospora</taxon>
    </lineage>
</organism>
<reference evidence="1" key="2">
    <citation type="submission" date="2023-05" db="EMBL/GenBank/DDBJ databases">
        <authorList>
            <consortium name="Lawrence Berkeley National Laboratory"/>
            <person name="Steindorff A."/>
            <person name="Hensen N."/>
            <person name="Bonometti L."/>
            <person name="Westerberg I."/>
            <person name="Brannstrom I.O."/>
            <person name="Guillou S."/>
            <person name="Cros-Aarteil S."/>
            <person name="Calhoun S."/>
            <person name="Haridas S."/>
            <person name="Kuo A."/>
            <person name="Mondo S."/>
            <person name="Pangilinan J."/>
            <person name="Riley R."/>
            <person name="Labutti K."/>
            <person name="Andreopoulos B."/>
            <person name="Lipzen A."/>
            <person name="Chen C."/>
            <person name="Yanf M."/>
            <person name="Daum C."/>
            <person name="Ng V."/>
            <person name="Clum A."/>
            <person name="Ohm R."/>
            <person name="Martin F."/>
            <person name="Silar P."/>
            <person name="Natvig D."/>
            <person name="Lalanne C."/>
            <person name="Gautier V."/>
            <person name="Ament-Velasquez S.L."/>
            <person name="Kruys A."/>
            <person name="Hutchinson M.I."/>
            <person name="Powell A.J."/>
            <person name="Barry K."/>
            <person name="Miller A.N."/>
            <person name="Grigoriev I.V."/>
            <person name="Debuchy R."/>
            <person name="Gladieux P."/>
            <person name="Thoren M.H."/>
            <person name="Johannesson H."/>
        </authorList>
    </citation>
    <scope>NUCLEOTIDE SEQUENCE</scope>
    <source>
        <strain evidence="1">CBS 990.96</strain>
    </source>
</reference>
<dbReference type="InterPro" id="IPR027796">
    <property type="entry name" value="OTT_1508_deam-like"/>
</dbReference>
<dbReference type="EMBL" id="MU865350">
    <property type="protein sequence ID" value="KAK4226277.1"/>
    <property type="molecule type" value="Genomic_DNA"/>
</dbReference>
<proteinExistence type="predicted"/>
<dbReference type="PANTHER" id="PTHR42037:SF1">
    <property type="match status" value="1"/>
</dbReference>
<gene>
    <name evidence="1" type="ORF">QBC38DRAFT_393576</name>
</gene>
<evidence type="ECO:0000313" key="2">
    <source>
        <dbReference type="Proteomes" id="UP001301958"/>
    </source>
</evidence>
<comment type="caution">
    <text evidence="1">The sequence shown here is derived from an EMBL/GenBank/DDBJ whole genome shotgun (WGS) entry which is preliminary data.</text>
</comment>
<keyword evidence="2" id="KW-1185">Reference proteome</keyword>
<sequence length="502" mass="56988">MDATDSNIIDLPPSLRKRFYESVVFLYTFRNLLKKQTDGTKAPDLESITDKSPQATFFCFVNKLALVCHSRRGRDTITAFAVLQTGPIEYWFASNNRTAQELEDVRRYVTTLLNTLGQSEDDEVQDASLQEDSPLFANLMGQVLEFNRPHIVETHIEYQLIRNIDFCIDACNKEASQPDALFVANQLQSLKTLAEPSLEPGLDNAQFIQHTRQLLLSISTSYHLPRFKQYLSSQTRQDREDSNHTPWTQLYHGIGRLQAYTLAVKTFLSVRLRWRDLFESFEIIPIPSSEPSADPPSIRRSSSGIITRLSKDPSVQSVINSKPSLITQLDKGISEAIKRKHFLPIVHAEVLLAEHILGAERGDSGDHHIRFFNEAVFGRYIGCSKPTCRLCELYFQAPRTFTQELPIKVRPGHHNFYHAWKVPDVLVGEEKQAERRNRVLEWMVATIKDEAVRTVLRGFAVRSSHDSNTYPSSPFSNDGGSMVGGGGFGDLEGLERRMRLMG</sequence>
<accession>A0AAN7GWS8</accession>
<dbReference type="Pfam" id="PF14441">
    <property type="entry name" value="OTT_1508_deam"/>
    <property type="match status" value="1"/>
</dbReference>
<protein>
    <submittedName>
        <fullName evidence="1">Uncharacterized protein</fullName>
    </submittedName>
</protein>